<dbReference type="OrthoDB" id="408760at2759"/>
<dbReference type="PANTHER" id="PTHR30383:SF19">
    <property type="entry name" value="FIBRONECTIN TYPE-III DOMAIN-CONTAINING PROTEIN"/>
    <property type="match status" value="1"/>
</dbReference>
<name>A0A9W9JBL3_9EURO</name>
<accession>A0A9W9JBL3</accession>
<evidence type="ECO:0000313" key="2">
    <source>
        <dbReference type="EMBL" id="KAJ5191311.1"/>
    </source>
</evidence>
<dbReference type="PANTHER" id="PTHR30383">
    <property type="entry name" value="THIOESTERASE 1/PROTEASE 1/LYSOPHOSPHOLIPASE L1"/>
    <property type="match status" value="1"/>
</dbReference>
<dbReference type="InterPro" id="IPR013830">
    <property type="entry name" value="SGNH_hydro"/>
</dbReference>
<feature type="domain" description="SGNH hydrolase-type esterase" evidence="1">
    <location>
        <begin position="9"/>
        <end position="185"/>
    </location>
</feature>
<sequence>MAEKLSILCFGDSLTAGYYRWGLEHHPYAIKLAGILAAEFPNAGRTIDVNGVSGDLVVYPPGSFLSRIQEKCAKKQYDWVIFLGGTNDLGYGNRADMIYYALKDCWDVALATGANVLALTVPECGVKSDTLDTRRDTLNSHILEHQAERYHVFDLHSKIPYHTASESFRDEMFDDGLHLTAKGYDFMGTVVGEHLVNLIKGKKGSEC</sequence>
<keyword evidence="3" id="KW-1185">Reference proteome</keyword>
<dbReference type="AlphaFoldDB" id="A0A9W9JBL3"/>
<dbReference type="RefSeq" id="XP_058304251.1">
    <property type="nucleotide sequence ID" value="XM_058457352.1"/>
</dbReference>
<dbReference type="GeneID" id="83184653"/>
<keyword evidence="2" id="KW-0378">Hydrolase</keyword>
<proteinExistence type="predicted"/>
<evidence type="ECO:0000313" key="3">
    <source>
        <dbReference type="Proteomes" id="UP001150904"/>
    </source>
</evidence>
<evidence type="ECO:0000259" key="1">
    <source>
        <dbReference type="Pfam" id="PF13472"/>
    </source>
</evidence>
<dbReference type="EMBL" id="JAPQKR010000016">
    <property type="protein sequence ID" value="KAJ5191311.1"/>
    <property type="molecule type" value="Genomic_DNA"/>
</dbReference>
<gene>
    <name evidence="2" type="ORF">N7498_010296</name>
</gene>
<dbReference type="Proteomes" id="UP001150904">
    <property type="component" value="Unassembled WGS sequence"/>
</dbReference>
<protein>
    <submittedName>
        <fullName evidence="2">SGNH hydrolase</fullName>
    </submittedName>
</protein>
<dbReference type="SUPFAM" id="SSF52266">
    <property type="entry name" value="SGNH hydrolase"/>
    <property type="match status" value="1"/>
</dbReference>
<dbReference type="CDD" id="cd00229">
    <property type="entry name" value="SGNH_hydrolase"/>
    <property type="match status" value="1"/>
</dbReference>
<organism evidence="2 3">
    <name type="scientific">Penicillium cinerascens</name>
    <dbReference type="NCBI Taxonomy" id="70096"/>
    <lineage>
        <taxon>Eukaryota</taxon>
        <taxon>Fungi</taxon>
        <taxon>Dikarya</taxon>
        <taxon>Ascomycota</taxon>
        <taxon>Pezizomycotina</taxon>
        <taxon>Eurotiomycetes</taxon>
        <taxon>Eurotiomycetidae</taxon>
        <taxon>Eurotiales</taxon>
        <taxon>Aspergillaceae</taxon>
        <taxon>Penicillium</taxon>
    </lineage>
</organism>
<dbReference type="InterPro" id="IPR036514">
    <property type="entry name" value="SGNH_hydro_sf"/>
</dbReference>
<reference evidence="2" key="2">
    <citation type="journal article" date="2023" name="IMA Fungus">
        <title>Comparative genomic study of the Penicillium genus elucidates a diverse pangenome and 15 lateral gene transfer events.</title>
        <authorList>
            <person name="Petersen C."/>
            <person name="Sorensen T."/>
            <person name="Nielsen M.R."/>
            <person name="Sondergaard T.E."/>
            <person name="Sorensen J.L."/>
            <person name="Fitzpatrick D.A."/>
            <person name="Frisvad J.C."/>
            <person name="Nielsen K.L."/>
        </authorList>
    </citation>
    <scope>NUCLEOTIDE SEQUENCE</scope>
    <source>
        <strain evidence="2">IBT 15544</strain>
    </source>
</reference>
<dbReference type="GO" id="GO:0004622">
    <property type="term" value="F:phosphatidylcholine lysophospholipase activity"/>
    <property type="evidence" value="ECO:0007669"/>
    <property type="project" value="TreeGrafter"/>
</dbReference>
<dbReference type="Gene3D" id="3.40.50.1110">
    <property type="entry name" value="SGNH hydrolase"/>
    <property type="match status" value="1"/>
</dbReference>
<reference evidence="2" key="1">
    <citation type="submission" date="2022-12" db="EMBL/GenBank/DDBJ databases">
        <authorList>
            <person name="Petersen C."/>
        </authorList>
    </citation>
    <scope>NUCLEOTIDE SEQUENCE</scope>
    <source>
        <strain evidence="2">IBT 15544</strain>
    </source>
</reference>
<dbReference type="InterPro" id="IPR051532">
    <property type="entry name" value="Ester_Hydrolysis_Enzymes"/>
</dbReference>
<dbReference type="Pfam" id="PF13472">
    <property type="entry name" value="Lipase_GDSL_2"/>
    <property type="match status" value="1"/>
</dbReference>
<comment type="caution">
    <text evidence="2">The sequence shown here is derived from an EMBL/GenBank/DDBJ whole genome shotgun (WGS) entry which is preliminary data.</text>
</comment>